<dbReference type="GO" id="GO:0003700">
    <property type="term" value="F:DNA-binding transcription factor activity"/>
    <property type="evidence" value="ECO:0007669"/>
    <property type="project" value="InterPro"/>
</dbReference>
<dbReference type="RefSeq" id="WP_353649518.1">
    <property type="nucleotide sequence ID" value="NZ_CP159218.1"/>
</dbReference>
<keyword evidence="3" id="KW-0804">Transcription</keyword>
<dbReference type="PROSITE" id="PS50995">
    <property type="entry name" value="HTH_MARR_2"/>
    <property type="match status" value="1"/>
</dbReference>
<keyword evidence="1" id="KW-0805">Transcription regulation</keyword>
<evidence type="ECO:0000313" key="5">
    <source>
        <dbReference type="EMBL" id="XCG63903.1"/>
    </source>
</evidence>
<dbReference type="Pfam" id="PF12802">
    <property type="entry name" value="MarR_2"/>
    <property type="match status" value="1"/>
</dbReference>
<reference evidence="5" key="1">
    <citation type="submission" date="2024-05" db="EMBL/GenBank/DDBJ databases">
        <authorList>
            <person name="Cai S.Y."/>
            <person name="Jin L.M."/>
            <person name="Li H.R."/>
        </authorList>
    </citation>
    <scope>NUCLEOTIDE SEQUENCE</scope>
    <source>
        <strain evidence="5">A5-74</strain>
    </source>
</reference>
<evidence type="ECO:0000256" key="3">
    <source>
        <dbReference type="ARBA" id="ARBA00023163"/>
    </source>
</evidence>
<keyword evidence="2" id="KW-0238">DNA-binding</keyword>
<dbReference type="PRINTS" id="PR00598">
    <property type="entry name" value="HTHMARR"/>
</dbReference>
<dbReference type="SUPFAM" id="SSF46785">
    <property type="entry name" value="Winged helix' DNA-binding domain"/>
    <property type="match status" value="1"/>
</dbReference>
<dbReference type="InterPro" id="IPR036388">
    <property type="entry name" value="WH-like_DNA-bd_sf"/>
</dbReference>
<dbReference type="SMART" id="SM00347">
    <property type="entry name" value="HTH_MARR"/>
    <property type="match status" value="1"/>
</dbReference>
<evidence type="ECO:0000256" key="2">
    <source>
        <dbReference type="ARBA" id="ARBA00023125"/>
    </source>
</evidence>
<proteinExistence type="predicted"/>
<dbReference type="EMBL" id="CP159218">
    <property type="protein sequence ID" value="XCG63903.1"/>
    <property type="molecule type" value="Genomic_DNA"/>
</dbReference>
<dbReference type="PANTHER" id="PTHR42756">
    <property type="entry name" value="TRANSCRIPTIONAL REGULATOR, MARR"/>
    <property type="match status" value="1"/>
</dbReference>
<accession>A0AAU8DRD2</accession>
<name>A0AAU8DRD2_9ACTN</name>
<dbReference type="InterPro" id="IPR036390">
    <property type="entry name" value="WH_DNA-bd_sf"/>
</dbReference>
<feature type="domain" description="HTH marR-type" evidence="4">
    <location>
        <begin position="12"/>
        <end position="144"/>
    </location>
</feature>
<evidence type="ECO:0000259" key="4">
    <source>
        <dbReference type="PROSITE" id="PS50995"/>
    </source>
</evidence>
<sequence length="150" mass="16361">MSEGRPRLNTEMVRLGGLIKQAEQALITAKTIALKQFDLTVPQYAALFVLGTTPEASAAQLARACLVTPQTMATVITNLEAKGLVDRSTSPMHRRLRETRLTDTAIPVLEGADRAAVQIEEALAVEFSPEELRSLQELLNRTITALHQLG</sequence>
<gene>
    <name evidence="5" type="ORF">ABLG96_00705</name>
</gene>
<evidence type="ECO:0000256" key="1">
    <source>
        <dbReference type="ARBA" id="ARBA00023015"/>
    </source>
</evidence>
<organism evidence="5">
    <name type="scientific">Nakamurella sp. A5-74</name>
    <dbReference type="NCBI Taxonomy" id="3158264"/>
    <lineage>
        <taxon>Bacteria</taxon>
        <taxon>Bacillati</taxon>
        <taxon>Actinomycetota</taxon>
        <taxon>Actinomycetes</taxon>
        <taxon>Nakamurellales</taxon>
        <taxon>Nakamurellaceae</taxon>
        <taxon>Nakamurella</taxon>
    </lineage>
</organism>
<dbReference type="InterPro" id="IPR000835">
    <property type="entry name" value="HTH_MarR-typ"/>
</dbReference>
<protein>
    <submittedName>
        <fullName evidence="5">MarR family transcriptional regulator</fullName>
    </submittedName>
</protein>
<dbReference type="GO" id="GO:0003677">
    <property type="term" value="F:DNA binding"/>
    <property type="evidence" value="ECO:0007669"/>
    <property type="project" value="UniProtKB-KW"/>
</dbReference>
<dbReference type="PANTHER" id="PTHR42756:SF1">
    <property type="entry name" value="TRANSCRIPTIONAL REPRESSOR OF EMRAB OPERON"/>
    <property type="match status" value="1"/>
</dbReference>
<dbReference type="AlphaFoldDB" id="A0AAU8DRD2"/>
<dbReference type="Gene3D" id="1.10.10.10">
    <property type="entry name" value="Winged helix-like DNA-binding domain superfamily/Winged helix DNA-binding domain"/>
    <property type="match status" value="1"/>
</dbReference>